<dbReference type="PROSITE" id="PS51502">
    <property type="entry name" value="S_R_A_B_BARREL"/>
    <property type="match status" value="1"/>
</dbReference>
<dbReference type="EMBL" id="FRAA01000007">
    <property type="protein sequence ID" value="SHK69030.1"/>
    <property type="molecule type" value="Genomic_DNA"/>
</dbReference>
<sequence>MKSSILSHSIIFSLLISTTILCSCHSDKVETQKVLRHVVAFTFKEGVSIQDQTQAIQYFKALENKIPGLIKFEGGDDISVEGFSKGFTHCYILTFEDEAARDAYLPHPAHMEVVDKNKPLMADLLTLDFWGEEKKSVN</sequence>
<evidence type="ECO:0000256" key="1">
    <source>
        <dbReference type="ARBA" id="ARBA00011738"/>
    </source>
</evidence>
<gene>
    <name evidence="3" type="ORF">SAMN04488028_107134</name>
</gene>
<dbReference type="RefSeq" id="WP_084190608.1">
    <property type="nucleotide sequence ID" value="NZ_FRAA01000007.1"/>
</dbReference>
<dbReference type="Pfam" id="PF07876">
    <property type="entry name" value="Dabb"/>
    <property type="match status" value="1"/>
</dbReference>
<evidence type="ECO:0000313" key="4">
    <source>
        <dbReference type="Proteomes" id="UP000184474"/>
    </source>
</evidence>
<dbReference type="Proteomes" id="UP000184474">
    <property type="component" value="Unassembled WGS sequence"/>
</dbReference>
<dbReference type="InterPro" id="IPR044662">
    <property type="entry name" value="HS1/DABB1-like"/>
</dbReference>
<protein>
    <submittedName>
        <fullName evidence="3">Stress responsive A/B Barrel Domain</fullName>
    </submittedName>
</protein>
<proteinExistence type="predicted"/>
<dbReference type="InterPro" id="IPR013097">
    <property type="entry name" value="Dabb"/>
</dbReference>
<reference evidence="4" key="1">
    <citation type="submission" date="2016-11" db="EMBL/GenBank/DDBJ databases">
        <authorList>
            <person name="Varghese N."/>
            <person name="Submissions S."/>
        </authorList>
    </citation>
    <scope>NUCLEOTIDE SEQUENCE [LARGE SCALE GENOMIC DNA]</scope>
    <source>
        <strain evidence="4">DSM 26134</strain>
    </source>
</reference>
<accession>A0A1M6UIQ4</accession>
<comment type="subunit">
    <text evidence="1">Homodimer.</text>
</comment>
<dbReference type="Gene3D" id="3.30.70.100">
    <property type="match status" value="1"/>
</dbReference>
<dbReference type="AlphaFoldDB" id="A0A1M6UIQ4"/>
<feature type="domain" description="Stress-response A/B barrel" evidence="2">
    <location>
        <begin position="35"/>
        <end position="129"/>
    </location>
</feature>
<dbReference type="SUPFAM" id="SSF54909">
    <property type="entry name" value="Dimeric alpha+beta barrel"/>
    <property type="match status" value="1"/>
</dbReference>
<dbReference type="PANTHER" id="PTHR33178">
    <property type="match status" value="1"/>
</dbReference>
<dbReference type="PROSITE" id="PS51257">
    <property type="entry name" value="PROKAR_LIPOPROTEIN"/>
    <property type="match status" value="1"/>
</dbReference>
<dbReference type="PANTHER" id="PTHR33178:SF10">
    <property type="entry name" value="STRESS-RESPONSE A_B BARREL DOMAIN-CONTAINING PROTEIN"/>
    <property type="match status" value="1"/>
</dbReference>
<name>A0A1M6UIQ4_REIAG</name>
<dbReference type="STRING" id="156994.SAMN04488028_107134"/>
<evidence type="ECO:0000259" key="2">
    <source>
        <dbReference type="PROSITE" id="PS51502"/>
    </source>
</evidence>
<dbReference type="SMART" id="SM00886">
    <property type="entry name" value="Dabb"/>
    <property type="match status" value="1"/>
</dbReference>
<keyword evidence="4" id="KW-1185">Reference proteome</keyword>
<organism evidence="3 4">
    <name type="scientific">Reichenbachiella agariperforans</name>
    <dbReference type="NCBI Taxonomy" id="156994"/>
    <lineage>
        <taxon>Bacteria</taxon>
        <taxon>Pseudomonadati</taxon>
        <taxon>Bacteroidota</taxon>
        <taxon>Cytophagia</taxon>
        <taxon>Cytophagales</taxon>
        <taxon>Reichenbachiellaceae</taxon>
        <taxon>Reichenbachiella</taxon>
    </lineage>
</organism>
<dbReference type="InterPro" id="IPR011008">
    <property type="entry name" value="Dimeric_a/b-barrel"/>
</dbReference>
<evidence type="ECO:0000313" key="3">
    <source>
        <dbReference type="EMBL" id="SHK69030.1"/>
    </source>
</evidence>